<organism evidence="1 2">
    <name type="scientific">Favolaschia claudopus</name>
    <dbReference type="NCBI Taxonomy" id="2862362"/>
    <lineage>
        <taxon>Eukaryota</taxon>
        <taxon>Fungi</taxon>
        <taxon>Dikarya</taxon>
        <taxon>Basidiomycota</taxon>
        <taxon>Agaricomycotina</taxon>
        <taxon>Agaricomycetes</taxon>
        <taxon>Agaricomycetidae</taxon>
        <taxon>Agaricales</taxon>
        <taxon>Marasmiineae</taxon>
        <taxon>Mycenaceae</taxon>
        <taxon>Favolaschia</taxon>
    </lineage>
</organism>
<protein>
    <submittedName>
        <fullName evidence="1">Uncharacterized protein</fullName>
    </submittedName>
</protein>
<dbReference type="AlphaFoldDB" id="A0AAV9ZLU6"/>
<keyword evidence="2" id="KW-1185">Reference proteome</keyword>
<accession>A0AAV9ZLU6</accession>
<sequence>HPLWYIRAAMYLVGILHTRHHVTFSACDLILRVFKFVFENAPSDSFRGASTMPKTLITVLSALDMTDKFVVHPICYNCHRMFDPNLGSDGFCSACEIPLFDTVASVPVANSLPLGDTAVRPVPAAKPIRVSPLQLPSHGLIEFFKRPGMFQAMNAWKTRLVVPGEMRCMQDGEVWKSIKGPDGESFFHGPSAEKEIRVGVTLSLDWCFRFGRKTSNYGPSHSSGV</sequence>
<proteinExistence type="predicted"/>
<feature type="non-terminal residue" evidence="1">
    <location>
        <position position="225"/>
    </location>
</feature>
<feature type="non-terminal residue" evidence="1">
    <location>
        <position position="1"/>
    </location>
</feature>
<dbReference type="Proteomes" id="UP001362999">
    <property type="component" value="Unassembled WGS sequence"/>
</dbReference>
<name>A0AAV9ZLU6_9AGAR</name>
<dbReference type="EMBL" id="JAWWNJ010000132">
    <property type="protein sequence ID" value="KAK6985198.1"/>
    <property type="molecule type" value="Genomic_DNA"/>
</dbReference>
<reference evidence="1 2" key="1">
    <citation type="journal article" date="2024" name="J Genomics">
        <title>Draft genome sequencing and assembly of Favolaschia claudopus CIRM-BRFM 2984 isolated from oak limbs.</title>
        <authorList>
            <person name="Navarro D."/>
            <person name="Drula E."/>
            <person name="Chaduli D."/>
            <person name="Cazenave R."/>
            <person name="Ahrendt S."/>
            <person name="Wang J."/>
            <person name="Lipzen A."/>
            <person name="Daum C."/>
            <person name="Barry K."/>
            <person name="Grigoriev I.V."/>
            <person name="Favel A."/>
            <person name="Rosso M.N."/>
            <person name="Martin F."/>
        </authorList>
    </citation>
    <scope>NUCLEOTIDE SEQUENCE [LARGE SCALE GENOMIC DNA]</scope>
    <source>
        <strain evidence="1 2">CIRM-BRFM 2984</strain>
    </source>
</reference>
<gene>
    <name evidence="1" type="ORF">R3P38DRAFT_2371884</name>
</gene>
<comment type="caution">
    <text evidence="1">The sequence shown here is derived from an EMBL/GenBank/DDBJ whole genome shotgun (WGS) entry which is preliminary data.</text>
</comment>
<evidence type="ECO:0000313" key="1">
    <source>
        <dbReference type="EMBL" id="KAK6985198.1"/>
    </source>
</evidence>
<evidence type="ECO:0000313" key="2">
    <source>
        <dbReference type="Proteomes" id="UP001362999"/>
    </source>
</evidence>